<dbReference type="CDD" id="cd06171">
    <property type="entry name" value="Sigma70_r4"/>
    <property type="match status" value="1"/>
</dbReference>
<evidence type="ECO:0000256" key="2">
    <source>
        <dbReference type="ARBA" id="ARBA00011344"/>
    </source>
</evidence>
<dbReference type="EMBL" id="BMNH01000001">
    <property type="protein sequence ID" value="GGO62707.1"/>
    <property type="molecule type" value="Genomic_DNA"/>
</dbReference>
<dbReference type="AlphaFoldDB" id="A0A917YPS8"/>
<dbReference type="GO" id="GO:0006352">
    <property type="term" value="P:DNA-templated transcription initiation"/>
    <property type="evidence" value="ECO:0007669"/>
    <property type="project" value="InterPro"/>
</dbReference>
<dbReference type="InterPro" id="IPR032710">
    <property type="entry name" value="NTF2-like_dom_sf"/>
</dbReference>
<evidence type="ECO:0000256" key="4">
    <source>
        <dbReference type="ARBA" id="ARBA00023082"/>
    </source>
</evidence>
<dbReference type="InterPro" id="IPR014284">
    <property type="entry name" value="RNA_pol_sigma-70_dom"/>
</dbReference>
<accession>A0A917YPS8</accession>
<comment type="similarity">
    <text evidence="1">Belongs to the sigma-70 factor family. ECF subfamily.</text>
</comment>
<organism evidence="8 9">
    <name type="scientific">Nonomuraea cavernae</name>
    <dbReference type="NCBI Taxonomy" id="2045107"/>
    <lineage>
        <taxon>Bacteria</taxon>
        <taxon>Bacillati</taxon>
        <taxon>Actinomycetota</taxon>
        <taxon>Actinomycetes</taxon>
        <taxon>Streptosporangiales</taxon>
        <taxon>Streptosporangiaceae</taxon>
        <taxon>Nonomuraea</taxon>
    </lineage>
</organism>
<protein>
    <submittedName>
        <fullName evidence="8">DNA-directed RNA polymerase sigma-70 factor</fullName>
    </submittedName>
</protein>
<dbReference type="InterPro" id="IPR013325">
    <property type="entry name" value="RNA_pol_sigma_r2"/>
</dbReference>
<reference evidence="8" key="2">
    <citation type="submission" date="2020-09" db="EMBL/GenBank/DDBJ databases">
        <authorList>
            <person name="Sun Q."/>
            <person name="Zhou Y."/>
        </authorList>
    </citation>
    <scope>NUCLEOTIDE SEQUENCE</scope>
    <source>
        <strain evidence="8">CGMCC 4.7368</strain>
    </source>
</reference>
<feature type="domain" description="RNA polymerase sigma-70 region 2" evidence="6">
    <location>
        <begin position="11"/>
        <end position="74"/>
    </location>
</feature>
<dbReference type="InterPro" id="IPR007627">
    <property type="entry name" value="RNA_pol_sigma70_r2"/>
</dbReference>
<dbReference type="InterPro" id="IPR013324">
    <property type="entry name" value="RNA_pol_sigma_r3/r4-like"/>
</dbReference>
<dbReference type="PANTHER" id="PTHR30173:SF36">
    <property type="entry name" value="ECF RNA POLYMERASE SIGMA FACTOR SIGJ"/>
    <property type="match status" value="1"/>
</dbReference>
<keyword evidence="8" id="KW-0240">DNA-directed RNA polymerase</keyword>
<feature type="domain" description="RNA polymerase sigma factor 70 region 4 type 2" evidence="7">
    <location>
        <begin position="111"/>
        <end position="161"/>
    </location>
</feature>
<evidence type="ECO:0000259" key="7">
    <source>
        <dbReference type="Pfam" id="PF08281"/>
    </source>
</evidence>
<dbReference type="Gene3D" id="1.10.1740.10">
    <property type="match status" value="1"/>
</dbReference>
<dbReference type="NCBIfam" id="TIGR02937">
    <property type="entry name" value="sigma70-ECF"/>
    <property type="match status" value="1"/>
</dbReference>
<dbReference type="Pfam" id="PF08281">
    <property type="entry name" value="Sigma70_r4_2"/>
    <property type="match status" value="1"/>
</dbReference>
<dbReference type="SUPFAM" id="SSF54427">
    <property type="entry name" value="NTF2-like"/>
    <property type="match status" value="1"/>
</dbReference>
<name>A0A917YPS8_9ACTN</name>
<comment type="subunit">
    <text evidence="2">Interacts transiently with the RNA polymerase catalytic core formed by RpoA, RpoB, RpoC and RpoZ (2 alpha, 1 beta, 1 beta' and 1 omega subunit) to form the RNA polymerase holoenzyme that can initiate transcription.</text>
</comment>
<sequence>MPLSASDVDRFEASRPRLEAIAYRLLGSAGEAEDAVQETFLRWHAADVDRIEVPEAWLTKVLTNLCLNQLSSARARRETYVGQWLPEPLLAGDPMLGPADTAERRESVSYAVLTLMERLSANERAVYVLRAAFDYPHREIAEILDITEAASQQIFHRAKKHVADGKARSAIDEAAARRIVEEFLAAATSGQIEPLVRLLAKDAISIGDGGGKVPARAKAFEGAVAVAKFLRGLFAPGEAKRALIGGAPEVYAWTANGDPAVLVVVDGRVVGVMSLEVTAEGIAAIRNQVNPDKLERATARWATADHGAPLFHAF</sequence>
<keyword evidence="4" id="KW-0731">Sigma factor</keyword>
<dbReference type="Gene3D" id="3.10.450.50">
    <property type="match status" value="1"/>
</dbReference>
<dbReference type="PANTHER" id="PTHR30173">
    <property type="entry name" value="SIGMA 19 FACTOR"/>
    <property type="match status" value="1"/>
</dbReference>
<proteinExistence type="inferred from homology"/>
<dbReference type="Gene3D" id="1.10.10.10">
    <property type="entry name" value="Winged helix-like DNA-binding domain superfamily/Winged helix DNA-binding domain"/>
    <property type="match status" value="1"/>
</dbReference>
<dbReference type="SUPFAM" id="SSF88659">
    <property type="entry name" value="Sigma3 and sigma4 domains of RNA polymerase sigma factors"/>
    <property type="match status" value="1"/>
</dbReference>
<evidence type="ECO:0000256" key="5">
    <source>
        <dbReference type="ARBA" id="ARBA00023163"/>
    </source>
</evidence>
<keyword evidence="5" id="KW-0804">Transcription</keyword>
<dbReference type="GO" id="GO:0003677">
    <property type="term" value="F:DNA binding"/>
    <property type="evidence" value="ECO:0007669"/>
    <property type="project" value="InterPro"/>
</dbReference>
<comment type="caution">
    <text evidence="8">The sequence shown here is derived from an EMBL/GenBank/DDBJ whole genome shotgun (WGS) entry which is preliminary data.</text>
</comment>
<evidence type="ECO:0000256" key="1">
    <source>
        <dbReference type="ARBA" id="ARBA00010641"/>
    </source>
</evidence>
<dbReference type="RefSeq" id="WP_189122505.1">
    <property type="nucleotide sequence ID" value="NZ_BMNH01000001.1"/>
</dbReference>
<keyword evidence="3" id="KW-0805">Transcription regulation</keyword>
<dbReference type="GO" id="GO:0016987">
    <property type="term" value="F:sigma factor activity"/>
    <property type="evidence" value="ECO:0007669"/>
    <property type="project" value="UniProtKB-KW"/>
</dbReference>
<evidence type="ECO:0000259" key="6">
    <source>
        <dbReference type="Pfam" id="PF04542"/>
    </source>
</evidence>
<keyword evidence="9" id="KW-1185">Reference proteome</keyword>
<dbReference type="Pfam" id="PF04542">
    <property type="entry name" value="Sigma70_r2"/>
    <property type="match status" value="1"/>
</dbReference>
<dbReference type="GO" id="GO:0000428">
    <property type="term" value="C:DNA-directed RNA polymerase complex"/>
    <property type="evidence" value="ECO:0007669"/>
    <property type="project" value="UniProtKB-KW"/>
</dbReference>
<dbReference type="InterPro" id="IPR036388">
    <property type="entry name" value="WH-like_DNA-bd_sf"/>
</dbReference>
<dbReference type="InterPro" id="IPR052704">
    <property type="entry name" value="ECF_Sigma-70_Domain"/>
</dbReference>
<evidence type="ECO:0000313" key="8">
    <source>
        <dbReference type="EMBL" id="GGO62707.1"/>
    </source>
</evidence>
<dbReference type="SUPFAM" id="SSF88946">
    <property type="entry name" value="Sigma2 domain of RNA polymerase sigma factors"/>
    <property type="match status" value="1"/>
</dbReference>
<evidence type="ECO:0000313" key="9">
    <source>
        <dbReference type="Proteomes" id="UP000646523"/>
    </source>
</evidence>
<dbReference type="InterPro" id="IPR013249">
    <property type="entry name" value="RNA_pol_sigma70_r4_t2"/>
</dbReference>
<dbReference type="NCBIfam" id="NF007214">
    <property type="entry name" value="PRK09636.1"/>
    <property type="match status" value="1"/>
</dbReference>
<gene>
    <name evidence="8" type="ORF">GCM10012289_08000</name>
</gene>
<evidence type="ECO:0000256" key="3">
    <source>
        <dbReference type="ARBA" id="ARBA00023015"/>
    </source>
</evidence>
<dbReference type="Proteomes" id="UP000646523">
    <property type="component" value="Unassembled WGS sequence"/>
</dbReference>
<reference evidence="8" key="1">
    <citation type="journal article" date="2014" name="Int. J. Syst. Evol. Microbiol.">
        <title>Complete genome sequence of Corynebacterium casei LMG S-19264T (=DSM 44701T), isolated from a smear-ripened cheese.</title>
        <authorList>
            <consortium name="US DOE Joint Genome Institute (JGI-PGF)"/>
            <person name="Walter F."/>
            <person name="Albersmeier A."/>
            <person name="Kalinowski J."/>
            <person name="Ruckert C."/>
        </authorList>
    </citation>
    <scope>NUCLEOTIDE SEQUENCE</scope>
    <source>
        <strain evidence="8">CGMCC 4.7368</strain>
    </source>
</reference>